<keyword evidence="1" id="KW-0479">Metal-binding</keyword>
<dbReference type="InterPro" id="IPR001841">
    <property type="entry name" value="Znf_RING"/>
</dbReference>
<dbReference type="EMBL" id="CAJNNW010033386">
    <property type="protein sequence ID" value="CAE8718567.1"/>
    <property type="molecule type" value="Genomic_DNA"/>
</dbReference>
<dbReference type="InterPro" id="IPR049548">
    <property type="entry name" value="Sina-like_RING"/>
</dbReference>
<reference evidence="6" key="1">
    <citation type="submission" date="2021-02" db="EMBL/GenBank/DDBJ databases">
        <authorList>
            <person name="Dougan E. K."/>
            <person name="Rhodes N."/>
            <person name="Thang M."/>
            <person name="Chan C."/>
        </authorList>
    </citation>
    <scope>NUCLEOTIDE SEQUENCE</scope>
</reference>
<dbReference type="GO" id="GO:0043161">
    <property type="term" value="P:proteasome-mediated ubiquitin-dependent protein catabolic process"/>
    <property type="evidence" value="ECO:0007669"/>
    <property type="project" value="TreeGrafter"/>
</dbReference>
<dbReference type="SUPFAM" id="SSF49599">
    <property type="entry name" value="TRAF domain-like"/>
    <property type="match status" value="1"/>
</dbReference>
<keyword evidence="3" id="KW-0862">Zinc</keyword>
<dbReference type="GO" id="GO:0031624">
    <property type="term" value="F:ubiquitin conjugating enzyme binding"/>
    <property type="evidence" value="ECO:0007669"/>
    <property type="project" value="TreeGrafter"/>
</dbReference>
<dbReference type="PROSITE" id="PS50089">
    <property type="entry name" value="ZF_RING_2"/>
    <property type="match status" value="1"/>
</dbReference>
<gene>
    <name evidence="6" type="ORF">PGLA2088_LOCUS40147</name>
</gene>
<accession>A0A813L2N5</accession>
<dbReference type="Pfam" id="PF21362">
    <property type="entry name" value="Sina_RING"/>
    <property type="match status" value="1"/>
</dbReference>
<dbReference type="AlphaFoldDB" id="A0A813L2N5"/>
<dbReference type="GO" id="GO:0005737">
    <property type="term" value="C:cytoplasm"/>
    <property type="evidence" value="ECO:0007669"/>
    <property type="project" value="TreeGrafter"/>
</dbReference>
<organism evidence="6 7">
    <name type="scientific">Polarella glacialis</name>
    <name type="common">Dinoflagellate</name>
    <dbReference type="NCBI Taxonomy" id="89957"/>
    <lineage>
        <taxon>Eukaryota</taxon>
        <taxon>Sar</taxon>
        <taxon>Alveolata</taxon>
        <taxon>Dinophyceae</taxon>
        <taxon>Suessiales</taxon>
        <taxon>Suessiaceae</taxon>
        <taxon>Polarella</taxon>
    </lineage>
</organism>
<dbReference type="InterPro" id="IPR013083">
    <property type="entry name" value="Znf_RING/FYVE/PHD"/>
</dbReference>
<dbReference type="UniPathway" id="UPA00143"/>
<dbReference type="CDD" id="cd16571">
    <property type="entry name" value="RING-HC_SIAHs"/>
    <property type="match status" value="1"/>
</dbReference>
<dbReference type="GO" id="GO:0061630">
    <property type="term" value="F:ubiquitin protein ligase activity"/>
    <property type="evidence" value="ECO:0007669"/>
    <property type="project" value="TreeGrafter"/>
</dbReference>
<evidence type="ECO:0000256" key="1">
    <source>
        <dbReference type="ARBA" id="ARBA00022723"/>
    </source>
</evidence>
<protein>
    <recommendedName>
        <fullName evidence="5">RING-type domain-containing protein</fullName>
    </recommendedName>
</protein>
<dbReference type="SUPFAM" id="SSF57850">
    <property type="entry name" value="RING/U-box"/>
    <property type="match status" value="1"/>
</dbReference>
<dbReference type="PANTHER" id="PTHR45877:SF2">
    <property type="entry name" value="E3 UBIQUITIN-PROTEIN LIGASE SINA-RELATED"/>
    <property type="match status" value="1"/>
</dbReference>
<evidence type="ECO:0000259" key="5">
    <source>
        <dbReference type="PROSITE" id="PS50089"/>
    </source>
</evidence>
<feature type="domain" description="RING-type" evidence="5">
    <location>
        <begin position="8"/>
        <end position="47"/>
    </location>
</feature>
<dbReference type="PANTHER" id="PTHR45877">
    <property type="entry name" value="E3 UBIQUITIN-PROTEIN LIGASE SIAH2"/>
    <property type="match status" value="1"/>
</dbReference>
<evidence type="ECO:0000256" key="4">
    <source>
        <dbReference type="PROSITE-ProRule" id="PRU00175"/>
    </source>
</evidence>
<sequence>MPSGAFDCPICFEPMAGHIFQCKEGHPICGECLTKTKTRHDNCPSCRGPFPAEDMRNRGMEQLAETMHFDCRWGCGASWRPSELEEHCRNCELRQVKCPVQDCPHRGTLFDLRQHLEVDLHHGQVCHLPWSSRLHMKTSAFSRNLVAMKLKLIRHEDMAVLMRQEFKDNMLTLSFSHFDLPFKYTLKLTGGRDRECIFTGRTKELEANEGGAMVWIPKALGTDFRVNDEFSFTMSFEAV</sequence>
<evidence type="ECO:0000313" key="6">
    <source>
        <dbReference type="EMBL" id="CAE8718567.1"/>
    </source>
</evidence>
<proteinExistence type="predicted"/>
<evidence type="ECO:0000256" key="2">
    <source>
        <dbReference type="ARBA" id="ARBA00022771"/>
    </source>
</evidence>
<comment type="caution">
    <text evidence="6">The sequence shown here is derived from an EMBL/GenBank/DDBJ whole genome shotgun (WGS) entry which is preliminary data.</text>
</comment>
<evidence type="ECO:0000256" key="3">
    <source>
        <dbReference type="ARBA" id="ARBA00022833"/>
    </source>
</evidence>
<dbReference type="Proteomes" id="UP000626109">
    <property type="component" value="Unassembled WGS sequence"/>
</dbReference>
<dbReference type="InterPro" id="IPR004162">
    <property type="entry name" value="SINA-like_animal"/>
</dbReference>
<evidence type="ECO:0000313" key="7">
    <source>
        <dbReference type="Proteomes" id="UP000626109"/>
    </source>
</evidence>
<name>A0A813L2N5_POLGL</name>
<keyword evidence="2 4" id="KW-0863">Zinc-finger</keyword>
<dbReference type="GO" id="GO:0016567">
    <property type="term" value="P:protein ubiquitination"/>
    <property type="evidence" value="ECO:0007669"/>
    <property type="project" value="UniProtKB-UniPathway"/>
</dbReference>
<dbReference type="Gene3D" id="3.30.40.10">
    <property type="entry name" value="Zinc/RING finger domain, C3HC4 (zinc finger)"/>
    <property type="match status" value="2"/>
</dbReference>
<dbReference type="GO" id="GO:0008270">
    <property type="term" value="F:zinc ion binding"/>
    <property type="evidence" value="ECO:0007669"/>
    <property type="project" value="UniProtKB-KW"/>
</dbReference>